<name>A0A6A4SPY5_SCOMX</name>
<gene>
    <name evidence="2" type="ORF">F2P81_013105</name>
</gene>
<keyword evidence="1" id="KW-0472">Membrane</keyword>
<comment type="caution">
    <text evidence="2">The sequence shown here is derived from an EMBL/GenBank/DDBJ whole genome shotgun (WGS) entry which is preliminary data.</text>
</comment>
<sequence>MRSVCSREVTRHAGEKFSAAVPGALELQGVWYMLLLMMMMCVSTPSNLYSDAMCRNTVEHDAEQKYGLESLFNQLIRKPPWLQSVLGESGTGPSQMWGQATFELCVCFVYLIVYRRATVDRRGGVQLLPVPFQKVNDDHGDAVSCSSSVV</sequence>
<keyword evidence="1" id="KW-0812">Transmembrane</keyword>
<accession>A0A6A4SPY5</accession>
<evidence type="ECO:0000313" key="3">
    <source>
        <dbReference type="Proteomes" id="UP000438429"/>
    </source>
</evidence>
<evidence type="ECO:0000256" key="1">
    <source>
        <dbReference type="SAM" id="Phobius"/>
    </source>
</evidence>
<dbReference type="AlphaFoldDB" id="A0A6A4SPY5"/>
<dbReference type="Proteomes" id="UP000438429">
    <property type="component" value="Unassembled WGS sequence"/>
</dbReference>
<dbReference type="EMBL" id="VEVO01000011">
    <property type="protein sequence ID" value="KAF0035347.1"/>
    <property type="molecule type" value="Genomic_DNA"/>
</dbReference>
<reference evidence="2 3" key="1">
    <citation type="submission" date="2019-06" db="EMBL/GenBank/DDBJ databases">
        <title>Draft genomes of female and male turbot (Scophthalmus maximus).</title>
        <authorList>
            <person name="Xu H."/>
            <person name="Xu X.-W."/>
            <person name="Shao C."/>
            <person name="Chen S."/>
        </authorList>
    </citation>
    <scope>NUCLEOTIDE SEQUENCE [LARGE SCALE GENOMIC DNA]</scope>
    <source>
        <strain evidence="2">Ysfricsl-2016a</strain>
        <tissue evidence="2">Blood</tissue>
    </source>
</reference>
<keyword evidence="1" id="KW-1133">Transmembrane helix</keyword>
<feature type="transmembrane region" description="Helical" evidence="1">
    <location>
        <begin position="30"/>
        <end position="49"/>
    </location>
</feature>
<proteinExistence type="predicted"/>
<organism evidence="2 3">
    <name type="scientific">Scophthalmus maximus</name>
    <name type="common">Turbot</name>
    <name type="synonym">Psetta maxima</name>
    <dbReference type="NCBI Taxonomy" id="52904"/>
    <lineage>
        <taxon>Eukaryota</taxon>
        <taxon>Metazoa</taxon>
        <taxon>Chordata</taxon>
        <taxon>Craniata</taxon>
        <taxon>Vertebrata</taxon>
        <taxon>Euteleostomi</taxon>
        <taxon>Actinopterygii</taxon>
        <taxon>Neopterygii</taxon>
        <taxon>Teleostei</taxon>
        <taxon>Neoteleostei</taxon>
        <taxon>Acanthomorphata</taxon>
        <taxon>Carangaria</taxon>
        <taxon>Pleuronectiformes</taxon>
        <taxon>Pleuronectoidei</taxon>
        <taxon>Scophthalmidae</taxon>
        <taxon>Scophthalmus</taxon>
    </lineage>
</organism>
<protein>
    <submittedName>
        <fullName evidence="2">Uncharacterized protein</fullName>
    </submittedName>
</protein>
<evidence type="ECO:0000313" key="2">
    <source>
        <dbReference type="EMBL" id="KAF0035347.1"/>
    </source>
</evidence>